<feature type="compositionally biased region" description="Polar residues" evidence="1">
    <location>
        <begin position="262"/>
        <end position="273"/>
    </location>
</feature>
<dbReference type="GO" id="GO:0005737">
    <property type="term" value="C:cytoplasm"/>
    <property type="evidence" value="ECO:0007669"/>
    <property type="project" value="TreeGrafter"/>
</dbReference>
<comment type="caution">
    <text evidence="3">The sequence shown here is derived from an EMBL/GenBank/DDBJ whole genome shotgun (WGS) entry which is preliminary data.</text>
</comment>
<name>A0A8S1P513_9CILI</name>
<dbReference type="GO" id="GO:0000111">
    <property type="term" value="C:nucleotide-excision repair factor 2 complex"/>
    <property type="evidence" value="ECO:0007669"/>
    <property type="project" value="TreeGrafter"/>
</dbReference>
<keyword evidence="4" id="KW-1185">Reference proteome</keyword>
<feature type="domain" description="Rad4 beta-hairpin" evidence="2">
    <location>
        <begin position="534"/>
        <end position="607"/>
    </location>
</feature>
<evidence type="ECO:0000256" key="1">
    <source>
        <dbReference type="SAM" id="MobiDB-lite"/>
    </source>
</evidence>
<dbReference type="Pfam" id="PF10405">
    <property type="entry name" value="BHD_3"/>
    <property type="match status" value="1"/>
</dbReference>
<proteinExistence type="predicted"/>
<evidence type="ECO:0000313" key="3">
    <source>
        <dbReference type="EMBL" id="CAD8098110.1"/>
    </source>
</evidence>
<dbReference type="InterPro" id="IPR018326">
    <property type="entry name" value="Rad4_beta-hairpin_dom1"/>
</dbReference>
<dbReference type="GO" id="GO:0003697">
    <property type="term" value="F:single-stranded DNA binding"/>
    <property type="evidence" value="ECO:0007669"/>
    <property type="project" value="TreeGrafter"/>
</dbReference>
<dbReference type="AlphaFoldDB" id="A0A8S1P513"/>
<evidence type="ECO:0000313" key="4">
    <source>
        <dbReference type="Proteomes" id="UP000692954"/>
    </source>
</evidence>
<dbReference type="OrthoDB" id="300780at2759"/>
<dbReference type="InterPro" id="IPR004583">
    <property type="entry name" value="DNA_repair_Rad4"/>
</dbReference>
<dbReference type="Proteomes" id="UP000692954">
    <property type="component" value="Unassembled WGS sequence"/>
</dbReference>
<dbReference type="InterPro" id="IPR018328">
    <property type="entry name" value="Rad4_beta-hairpin_dom3"/>
</dbReference>
<dbReference type="GO" id="GO:0071942">
    <property type="term" value="C:XPC complex"/>
    <property type="evidence" value="ECO:0007669"/>
    <property type="project" value="TreeGrafter"/>
</dbReference>
<sequence>MEDSFEVNQESEDMSQESIQDEDDFIERVNQLKKIVPNKQEDNQIIEEGINDDLLELQEKLQRKQQKKIEQKPKLKSYVPVNQIRTAIIIHLFKLFQDHKTLNNKQQFAFKLSNFSFTNIELIENRLNQATNLQEQIYAVFQGFALTFQLKNQFSKEHQITQLSPSQYIITFGQLCKYYGLNLRLVRAFDIGFLGLELKFKIRTLKKTDQEIDEVEQTKTIFDLNSQYLTQSEIVESLNEFVFKKSNVKDKGLRVSQDLQRESQTMNSSSLIDFQQEPKKQKKKDNKKQQNERQVNQEIQTQNQNIWLEFYDSDQNQWIPFDPISDKLVLMNSNILKSKLHNSFSHFIIAAQDLTFKDYNFNSNRLFENTHFVDVTQKYSQNFQTQRYLLSLERWFNQLAQKTKLIYKGLQSLVNEPINADMIVPSPGVYGNEKDFKYSQYYTLASQLSQYQMIHPDAKPTGMKFKDEDIYLQSDVIILHSRDKWRGYLREVKLDSKPIKEVSSKFDKTKTTALYAFWQTNDLKVSLEENHGKLPANFYGNYETFSFPPPKGTCLIRLQGIKHLLAKNNYQFIEAVDGFDSQNGRMFAQKCGYLIFNEDYENIMSLYQQFQIEIAEKNKINKRKELLKLWSDLFKTILLKRDLQRKYQN</sequence>
<dbReference type="GO" id="GO:0006289">
    <property type="term" value="P:nucleotide-excision repair"/>
    <property type="evidence" value="ECO:0007669"/>
    <property type="project" value="InterPro"/>
</dbReference>
<dbReference type="Pfam" id="PF10403">
    <property type="entry name" value="BHD_1"/>
    <property type="match status" value="1"/>
</dbReference>
<feature type="region of interest" description="Disordered" evidence="1">
    <location>
        <begin position="1"/>
        <end position="20"/>
    </location>
</feature>
<protein>
    <recommendedName>
        <fullName evidence="2">Rad4 beta-hairpin domain-containing protein</fullName>
    </recommendedName>
</protein>
<feature type="region of interest" description="Disordered" evidence="1">
    <location>
        <begin position="259"/>
        <end position="296"/>
    </location>
</feature>
<dbReference type="PANTHER" id="PTHR12135">
    <property type="entry name" value="DNA REPAIR PROTEIN XP-C / RAD4"/>
    <property type="match status" value="1"/>
</dbReference>
<gene>
    <name evidence="3" type="ORF">PSON_ATCC_30995.1.T0690233</name>
</gene>
<evidence type="ECO:0000259" key="2">
    <source>
        <dbReference type="SMART" id="SM01032"/>
    </source>
</evidence>
<dbReference type="GO" id="GO:0006298">
    <property type="term" value="P:mismatch repair"/>
    <property type="evidence" value="ECO:0007669"/>
    <property type="project" value="TreeGrafter"/>
</dbReference>
<accession>A0A8S1P513</accession>
<dbReference type="EMBL" id="CAJJDN010000069">
    <property type="protein sequence ID" value="CAD8098110.1"/>
    <property type="molecule type" value="Genomic_DNA"/>
</dbReference>
<dbReference type="GO" id="GO:0003684">
    <property type="term" value="F:damaged DNA binding"/>
    <property type="evidence" value="ECO:0007669"/>
    <property type="project" value="InterPro"/>
</dbReference>
<organism evidence="3 4">
    <name type="scientific">Paramecium sonneborni</name>
    <dbReference type="NCBI Taxonomy" id="65129"/>
    <lineage>
        <taxon>Eukaryota</taxon>
        <taxon>Sar</taxon>
        <taxon>Alveolata</taxon>
        <taxon>Ciliophora</taxon>
        <taxon>Intramacronucleata</taxon>
        <taxon>Oligohymenophorea</taxon>
        <taxon>Peniculida</taxon>
        <taxon>Parameciidae</taxon>
        <taxon>Paramecium</taxon>
    </lineage>
</organism>
<reference evidence="3" key="1">
    <citation type="submission" date="2021-01" db="EMBL/GenBank/DDBJ databases">
        <authorList>
            <consortium name="Genoscope - CEA"/>
            <person name="William W."/>
        </authorList>
    </citation>
    <scope>NUCLEOTIDE SEQUENCE</scope>
</reference>
<dbReference type="PANTHER" id="PTHR12135:SF0">
    <property type="entry name" value="DNA REPAIR PROTEIN COMPLEMENTING XP-C CELLS"/>
    <property type="match status" value="1"/>
</dbReference>
<dbReference type="SMART" id="SM01032">
    <property type="entry name" value="BHD_3"/>
    <property type="match status" value="1"/>
</dbReference>